<keyword evidence="2" id="KW-1185">Reference proteome</keyword>
<proteinExistence type="predicted"/>
<dbReference type="GO" id="GO:0003964">
    <property type="term" value="F:RNA-directed DNA polymerase activity"/>
    <property type="evidence" value="ECO:0007669"/>
    <property type="project" value="UniProtKB-KW"/>
</dbReference>
<comment type="caution">
    <text evidence="1">The sequence shown here is derived from an EMBL/GenBank/DDBJ whole genome shotgun (WGS) entry which is preliminary data.</text>
</comment>
<dbReference type="OrthoDB" id="1426902at2759"/>
<keyword evidence="1" id="KW-0548">Nucleotidyltransferase</keyword>
<protein>
    <submittedName>
        <fullName evidence="1">RNA-directed DNA polymerase, eukaryota, Reverse transcriptase zinc-binding domain protein</fullName>
    </submittedName>
</protein>
<dbReference type="AlphaFoldDB" id="A0A2U1KID8"/>
<name>A0A2U1KID8_ARTAN</name>
<sequence>MGLLGKWKWRFINEQGALWRKVIAEIHGSSGGFDTIGGSNNNSTWSSIVGSCNRIEHLGVPLNNLMVRKIYRGTQTLFWKDNWLNNLGPLKECFPRLFALERFKDCLVADRWVLEEGVWQGKWDWNRQPSGRADGDLTKLVTDLNGFTLDEAQDDRWEWTLTSSRKFTVASLCHAIQLKMNLNDASVPPFTWNSWEGVKKISWVSWNKSWYPRLMAVLGLVALKQKIWGSSENENGVLLMNKGHFGEKIEQLGIPLNNLMVRKIYRGTQTLFSKDNWLNNLGPLKECFPRLFALERFKDCLVADRWVLEEGVWQGKWDWNRQPSGRADGDLTKLVTDLNGFTLDEAQDDRWEWTLTSSRKFTVASLCHAIQLKMNLNDASAPPFTWNSWLVESAFSVLFD</sequence>
<evidence type="ECO:0000313" key="1">
    <source>
        <dbReference type="EMBL" id="PWA36433.1"/>
    </source>
</evidence>
<dbReference type="Proteomes" id="UP000245207">
    <property type="component" value="Unassembled WGS sequence"/>
</dbReference>
<dbReference type="PANTHER" id="PTHR36617:SF5">
    <property type="entry name" value="OS05G0421675 PROTEIN"/>
    <property type="match status" value="1"/>
</dbReference>
<keyword evidence="1" id="KW-0808">Transferase</keyword>
<evidence type="ECO:0000313" key="2">
    <source>
        <dbReference type="Proteomes" id="UP000245207"/>
    </source>
</evidence>
<reference evidence="1 2" key="1">
    <citation type="journal article" date="2018" name="Mol. Plant">
        <title>The genome of Artemisia annua provides insight into the evolution of Asteraceae family and artemisinin biosynthesis.</title>
        <authorList>
            <person name="Shen Q."/>
            <person name="Zhang L."/>
            <person name="Liao Z."/>
            <person name="Wang S."/>
            <person name="Yan T."/>
            <person name="Shi P."/>
            <person name="Liu M."/>
            <person name="Fu X."/>
            <person name="Pan Q."/>
            <person name="Wang Y."/>
            <person name="Lv Z."/>
            <person name="Lu X."/>
            <person name="Zhang F."/>
            <person name="Jiang W."/>
            <person name="Ma Y."/>
            <person name="Chen M."/>
            <person name="Hao X."/>
            <person name="Li L."/>
            <person name="Tang Y."/>
            <person name="Lv G."/>
            <person name="Zhou Y."/>
            <person name="Sun X."/>
            <person name="Brodelius P.E."/>
            <person name="Rose J.K.C."/>
            <person name="Tang K."/>
        </authorList>
    </citation>
    <scope>NUCLEOTIDE SEQUENCE [LARGE SCALE GENOMIC DNA]</scope>
    <source>
        <strain evidence="2">cv. Huhao1</strain>
        <tissue evidence="1">Leaf</tissue>
    </source>
</reference>
<dbReference type="EMBL" id="PKPP01018202">
    <property type="protein sequence ID" value="PWA36433.1"/>
    <property type="molecule type" value="Genomic_DNA"/>
</dbReference>
<keyword evidence="1" id="KW-0695">RNA-directed DNA polymerase</keyword>
<accession>A0A2U1KID8</accession>
<organism evidence="1 2">
    <name type="scientific">Artemisia annua</name>
    <name type="common">Sweet wormwood</name>
    <dbReference type="NCBI Taxonomy" id="35608"/>
    <lineage>
        <taxon>Eukaryota</taxon>
        <taxon>Viridiplantae</taxon>
        <taxon>Streptophyta</taxon>
        <taxon>Embryophyta</taxon>
        <taxon>Tracheophyta</taxon>
        <taxon>Spermatophyta</taxon>
        <taxon>Magnoliopsida</taxon>
        <taxon>eudicotyledons</taxon>
        <taxon>Gunneridae</taxon>
        <taxon>Pentapetalae</taxon>
        <taxon>asterids</taxon>
        <taxon>campanulids</taxon>
        <taxon>Asterales</taxon>
        <taxon>Asteraceae</taxon>
        <taxon>Asteroideae</taxon>
        <taxon>Anthemideae</taxon>
        <taxon>Artemisiinae</taxon>
        <taxon>Artemisia</taxon>
    </lineage>
</organism>
<gene>
    <name evidence="1" type="ORF">CTI12_AA599010</name>
</gene>
<dbReference type="PANTHER" id="PTHR36617">
    <property type="entry name" value="PROTEIN, PUTATIVE-RELATED"/>
    <property type="match status" value="1"/>
</dbReference>